<dbReference type="InterPro" id="IPR010212">
    <property type="entry name" value="NusA_arc"/>
</dbReference>
<name>A0A2R7Y2L1_9ARCH</name>
<dbReference type="SUPFAM" id="SSF54814">
    <property type="entry name" value="Prokaryotic type KH domain (KH-domain type II)"/>
    <property type="match status" value="1"/>
</dbReference>
<dbReference type="NCBIfam" id="TIGR01952">
    <property type="entry name" value="nusA_arch"/>
    <property type="match status" value="1"/>
</dbReference>
<dbReference type="AlphaFoldDB" id="A0A2R7Y2L1"/>
<keyword evidence="5 6" id="KW-0804">Transcription</keyword>
<dbReference type="EMBL" id="NDWU01000014">
    <property type="protein sequence ID" value="PUA31659.1"/>
    <property type="molecule type" value="Genomic_DNA"/>
</dbReference>
<dbReference type="Proteomes" id="UP000244066">
    <property type="component" value="Unassembled WGS sequence"/>
</dbReference>
<comment type="caution">
    <text evidence="7">The sequence shown here is derived from an EMBL/GenBank/DDBJ whole genome shotgun (WGS) entry which is preliminary data.</text>
</comment>
<evidence type="ECO:0000256" key="6">
    <source>
        <dbReference type="HAMAP-Rule" id="MF_00945"/>
    </source>
</evidence>
<proteinExistence type="inferred from homology"/>
<comment type="similarity">
    <text evidence="6">Belongs to the NusA family.</text>
</comment>
<comment type="function">
    <text evidence="6">Participates in transcription termination.</text>
</comment>
<dbReference type="Gene3D" id="3.30.300.20">
    <property type="match status" value="2"/>
</dbReference>
<evidence type="ECO:0000256" key="4">
    <source>
        <dbReference type="ARBA" id="ARBA00023015"/>
    </source>
</evidence>
<dbReference type="InterPro" id="IPR015946">
    <property type="entry name" value="KH_dom-like_a/b"/>
</dbReference>
<keyword evidence="2 6" id="KW-0963">Cytoplasm</keyword>
<evidence type="ECO:0000313" key="8">
    <source>
        <dbReference type="Proteomes" id="UP000244066"/>
    </source>
</evidence>
<dbReference type="GO" id="GO:0005829">
    <property type="term" value="C:cytosol"/>
    <property type="evidence" value="ECO:0007669"/>
    <property type="project" value="TreeGrafter"/>
</dbReference>
<comment type="subcellular location">
    <subcellularLocation>
        <location evidence="6">Cytoplasm</location>
    </subcellularLocation>
</comment>
<accession>A0A2R7Y2L1</accession>
<evidence type="ECO:0000256" key="5">
    <source>
        <dbReference type="ARBA" id="ARBA00023163"/>
    </source>
</evidence>
<keyword evidence="3" id="KW-0694">RNA-binding</keyword>
<gene>
    <name evidence="6" type="primary">nusA</name>
    <name evidence="7" type="ORF">B9J98_05565</name>
</gene>
<dbReference type="PANTHER" id="PTHR22648:SF0">
    <property type="entry name" value="TRANSCRIPTION TERMINATION_ANTITERMINATION PROTEIN NUSA"/>
    <property type="match status" value="1"/>
</dbReference>
<dbReference type="GO" id="GO:0006353">
    <property type="term" value="P:DNA-templated transcription termination"/>
    <property type="evidence" value="ECO:0007669"/>
    <property type="project" value="UniProtKB-UniRule"/>
</dbReference>
<evidence type="ECO:0000256" key="3">
    <source>
        <dbReference type="ARBA" id="ARBA00022884"/>
    </source>
</evidence>
<keyword evidence="1 6" id="KW-0806">Transcription termination</keyword>
<evidence type="ECO:0000256" key="2">
    <source>
        <dbReference type="ARBA" id="ARBA00022490"/>
    </source>
</evidence>
<dbReference type="GO" id="GO:0031564">
    <property type="term" value="P:transcription antitermination"/>
    <property type="evidence" value="ECO:0007669"/>
    <property type="project" value="InterPro"/>
</dbReference>
<protein>
    <recommendedName>
        <fullName evidence="6">Probable transcription termination protein NusA</fullName>
    </recommendedName>
</protein>
<dbReference type="InterPro" id="IPR009019">
    <property type="entry name" value="KH_sf_prok-type"/>
</dbReference>
<dbReference type="HAMAP" id="MF_00945_A">
    <property type="entry name" value="NusA_A"/>
    <property type="match status" value="1"/>
</dbReference>
<reference evidence="7 8" key="1">
    <citation type="submission" date="2017-04" db="EMBL/GenBank/DDBJ databases">
        <title>Draft Aigarchaeota genome from a New Zealand hot spring.</title>
        <authorList>
            <person name="Reysenbach A.-L."/>
            <person name="Donaho J.A."/>
            <person name="Gerhart J."/>
            <person name="Kelley J.F."/>
            <person name="Kouba K."/>
            <person name="Podar M."/>
            <person name="Stott M."/>
        </authorList>
    </citation>
    <scope>NUCLEOTIDE SEQUENCE [LARGE SCALE GENOMIC DNA]</scope>
    <source>
        <strain evidence="7">NZ13_MG1</strain>
    </source>
</reference>
<keyword evidence="4 6" id="KW-0805">Transcription regulation</keyword>
<dbReference type="GO" id="GO:0003723">
    <property type="term" value="F:RNA binding"/>
    <property type="evidence" value="ECO:0007669"/>
    <property type="project" value="UniProtKB-KW"/>
</dbReference>
<dbReference type="InterPro" id="IPR030842">
    <property type="entry name" value="TF_NusA_bacterial"/>
</dbReference>
<sequence>MNEGFKLTEKEMKYISLFEAATGVAAVDCVESGDLVVFVVREGDLRKALSKGGSKIQEFSRIIKKRVKVIELSEDPGKFVRNAFMPAKLSGPVRIASRPDGKKIAIASVEPKDKGLAIGKNGKTIELVRLLAKRHYSIDHVTVQ</sequence>
<organism evidence="7 8">
    <name type="scientific">Candidatus Terraquivivens tikiterensis</name>
    <dbReference type="NCBI Taxonomy" id="1980982"/>
    <lineage>
        <taxon>Archaea</taxon>
        <taxon>Nitrososphaerota</taxon>
        <taxon>Candidatus Wolframiiraptoraceae</taxon>
        <taxon>Candidatus Terraquivivens</taxon>
    </lineage>
</organism>
<evidence type="ECO:0000256" key="1">
    <source>
        <dbReference type="ARBA" id="ARBA00022472"/>
    </source>
</evidence>
<dbReference type="PANTHER" id="PTHR22648">
    <property type="entry name" value="TRANSCRIPTION TERMINATION FACTOR NUSA"/>
    <property type="match status" value="1"/>
</dbReference>
<evidence type="ECO:0000313" key="7">
    <source>
        <dbReference type="EMBL" id="PUA31659.1"/>
    </source>
</evidence>